<dbReference type="EMBL" id="WRXN01000019">
    <property type="protein sequence ID" value="MVT12073.1"/>
    <property type="molecule type" value="Genomic_DNA"/>
</dbReference>
<evidence type="ECO:0000313" key="1">
    <source>
        <dbReference type="EMBL" id="MVT12073.1"/>
    </source>
</evidence>
<evidence type="ECO:0000313" key="2">
    <source>
        <dbReference type="Proteomes" id="UP000461730"/>
    </source>
</evidence>
<protein>
    <recommendedName>
        <fullName evidence="3">HEAT repeat domain-containing protein</fullName>
    </recommendedName>
</protein>
<organism evidence="1 2">
    <name type="scientific">Chitinophaga tropicalis</name>
    <dbReference type="NCBI Taxonomy" id="2683588"/>
    <lineage>
        <taxon>Bacteria</taxon>
        <taxon>Pseudomonadati</taxon>
        <taxon>Bacteroidota</taxon>
        <taxon>Chitinophagia</taxon>
        <taxon>Chitinophagales</taxon>
        <taxon>Chitinophagaceae</taxon>
        <taxon>Chitinophaga</taxon>
    </lineage>
</organism>
<reference evidence="1 2" key="1">
    <citation type="submission" date="2019-12" db="EMBL/GenBank/DDBJ databases">
        <title>Chitinophaga sp. strain ysch24 (GDMCC 1.1355), whole genome shotgun sequence.</title>
        <authorList>
            <person name="Zhang X."/>
        </authorList>
    </citation>
    <scope>NUCLEOTIDE SEQUENCE [LARGE SCALE GENOMIC DNA]</scope>
    <source>
        <strain evidence="2">ysch24</strain>
    </source>
</reference>
<dbReference type="Proteomes" id="UP000461730">
    <property type="component" value="Unassembled WGS sequence"/>
</dbReference>
<name>A0A7K1UCJ1_9BACT</name>
<dbReference type="RefSeq" id="WP_157309495.1">
    <property type="nucleotide sequence ID" value="NZ_WRXN01000019.1"/>
</dbReference>
<proteinExistence type="predicted"/>
<accession>A0A7K1UCJ1</accession>
<gene>
    <name evidence="1" type="ORF">GO493_27695</name>
</gene>
<evidence type="ECO:0008006" key="3">
    <source>
        <dbReference type="Google" id="ProtNLM"/>
    </source>
</evidence>
<dbReference type="AlphaFoldDB" id="A0A7K1UCJ1"/>
<keyword evidence="2" id="KW-1185">Reference proteome</keyword>
<sequence>MINSQEALMLAKRFESDNKLAVYDAILNLYTNYGGNEQWPYIYNLFQSLAPPKRNNIVQQLATLTGRVENPQFAIQGIVAIKELGILGKQYGIAPQIIELLKEIKKKRMLFNDNVSVKNVDEAISEINNAR</sequence>
<comment type="caution">
    <text evidence="1">The sequence shown here is derived from an EMBL/GenBank/DDBJ whole genome shotgun (WGS) entry which is preliminary data.</text>
</comment>